<dbReference type="EMBL" id="FUKI01000130">
    <property type="protein sequence ID" value="SJM94318.1"/>
    <property type="molecule type" value="Genomic_DNA"/>
</dbReference>
<evidence type="ECO:0000313" key="2">
    <source>
        <dbReference type="EMBL" id="SJM94318.1"/>
    </source>
</evidence>
<feature type="chain" id="PRO_5012729445" evidence="1">
    <location>
        <begin position="24"/>
        <end position="458"/>
    </location>
</feature>
<sequence length="458" mass="47694">MKKKLLVTAIAVASAVVGTSAMAASTFGNPGQLGSLLVFPRIEAETQNFAPSVATGTGVLATTTDTLVHLTNDGPNDVAVQCYWNTTSQIYTGKGGNTGTNTVLNTGTNPTTIDPATGVVTPASSLNSTPAERMAARAALREQHAQGFELVLKKGRTHSFWAGDLSGLANGAYIALGNKLSTIENVPQFNFFPDGSQSNVGDLKCFAKQNGKEAKFNFLTGKATVFTFNDPLSVPGPGTGLPTAATLGQAHEYNAWSFQRLAAAGAPGELKLDGKEYDICPMALTGSYIPSAHPFASFGPGVPNVTQVSLSSCNQNLEENGAANISLLKYTVVDSAGNKRSAGYECMGAWAEADLGDKFHAFTYGALKADQASFRIQAGARSRLCNVDQAAAFVNKTDLRPTPGAIEADVVESGLVGIQVTDVGGAWQTSSSLTGVDVTAASASGYYNSKLQVNSFKY</sequence>
<evidence type="ECO:0000313" key="3">
    <source>
        <dbReference type="Proteomes" id="UP000195667"/>
    </source>
</evidence>
<dbReference type="OrthoDB" id="5775716at2"/>
<accession>A0A1R4HDJ4</accession>
<protein>
    <submittedName>
        <fullName evidence="2">Uncharacterized protein</fullName>
    </submittedName>
</protein>
<dbReference type="RefSeq" id="WP_087144252.1">
    <property type="nucleotide sequence ID" value="NZ_FUKI01000130.1"/>
</dbReference>
<name>A0A1R4HDJ4_9GAMM</name>
<dbReference type="AlphaFoldDB" id="A0A1R4HDJ4"/>
<feature type="signal peptide" evidence="1">
    <location>
        <begin position="1"/>
        <end position="23"/>
    </location>
</feature>
<dbReference type="Proteomes" id="UP000195667">
    <property type="component" value="Unassembled WGS sequence"/>
</dbReference>
<keyword evidence="1" id="KW-0732">Signal</keyword>
<evidence type="ECO:0000256" key="1">
    <source>
        <dbReference type="SAM" id="SignalP"/>
    </source>
</evidence>
<proteinExistence type="predicted"/>
<reference evidence="3" key="1">
    <citation type="submission" date="2017-02" db="EMBL/GenBank/DDBJ databases">
        <authorList>
            <person name="Daims H."/>
        </authorList>
    </citation>
    <scope>NUCLEOTIDE SEQUENCE [LARGE SCALE GENOMIC DNA]</scope>
</reference>
<gene>
    <name evidence="2" type="ORF">CRENPOLYSF1_530015</name>
</gene>
<organism evidence="2 3">
    <name type="scientific">Crenothrix polyspora</name>
    <dbReference type="NCBI Taxonomy" id="360316"/>
    <lineage>
        <taxon>Bacteria</taxon>
        <taxon>Pseudomonadati</taxon>
        <taxon>Pseudomonadota</taxon>
        <taxon>Gammaproteobacteria</taxon>
        <taxon>Methylococcales</taxon>
        <taxon>Crenotrichaceae</taxon>
        <taxon>Crenothrix</taxon>
    </lineage>
</organism>
<keyword evidence="3" id="KW-1185">Reference proteome</keyword>